<sequence>MQTIRRDGKSLCAEYRKEVANQSNVAAYMAPDHGREVKAVKELCYGINQCPSWALKLPSVSGCLFVFSENSYHFAEAYCKQRQGNLLFWTKIIFIWDKSDRQYSSWINPSGYWSRQLFGDLNETTCIKITRPSSRYFWRTEANPCSDQHAHFICQELSSCMVEAACPTGFKLSPDKQHCVRAIDAPKMQNSIETVCEHAELYLYEYVYRHSSGFIRDILPLDPTLFFWVSFSHNGAKTRFTKYEPYQRNIEDLDKTTDSDLCAQVNILLAETVKNEHCSSIAGGICAMPSIRCGVSQVDQRLEKIVSPQPETRNLVGRKVQVKRASCPVGWMKADGPDYFTLYHDKIIWSAARHQCRLVDGDLLDFTPKFSSEWELFNDKCFHTWIFVSNLL</sequence>
<name>A0AAE0ZE85_9GAST</name>
<dbReference type="AlphaFoldDB" id="A0AAE0ZE85"/>
<gene>
    <name evidence="1" type="ORF">RRG08_022709</name>
</gene>
<proteinExistence type="predicted"/>
<evidence type="ECO:0008006" key="3">
    <source>
        <dbReference type="Google" id="ProtNLM"/>
    </source>
</evidence>
<dbReference type="Proteomes" id="UP001283361">
    <property type="component" value="Unassembled WGS sequence"/>
</dbReference>
<accession>A0AAE0ZE85</accession>
<reference evidence="1" key="1">
    <citation type="journal article" date="2023" name="G3 (Bethesda)">
        <title>A reference genome for the long-term kleptoplast-retaining sea slug Elysia crispata morphotype clarki.</title>
        <authorList>
            <person name="Eastman K.E."/>
            <person name="Pendleton A.L."/>
            <person name="Shaikh M.A."/>
            <person name="Suttiyut T."/>
            <person name="Ogas R."/>
            <person name="Tomko P."/>
            <person name="Gavelis G."/>
            <person name="Widhalm J.R."/>
            <person name="Wisecaver J.H."/>
        </authorList>
    </citation>
    <scope>NUCLEOTIDE SEQUENCE</scope>
    <source>
        <strain evidence="1">ECLA1</strain>
    </source>
</reference>
<comment type="caution">
    <text evidence="1">The sequence shown here is derived from an EMBL/GenBank/DDBJ whole genome shotgun (WGS) entry which is preliminary data.</text>
</comment>
<protein>
    <recommendedName>
        <fullName evidence="3">C-type lectin domain-containing protein</fullName>
    </recommendedName>
</protein>
<keyword evidence="2" id="KW-1185">Reference proteome</keyword>
<dbReference type="EMBL" id="JAWDGP010004118">
    <property type="protein sequence ID" value="KAK3767675.1"/>
    <property type="molecule type" value="Genomic_DNA"/>
</dbReference>
<evidence type="ECO:0000313" key="1">
    <source>
        <dbReference type="EMBL" id="KAK3767675.1"/>
    </source>
</evidence>
<evidence type="ECO:0000313" key="2">
    <source>
        <dbReference type="Proteomes" id="UP001283361"/>
    </source>
</evidence>
<organism evidence="1 2">
    <name type="scientific">Elysia crispata</name>
    <name type="common">lettuce slug</name>
    <dbReference type="NCBI Taxonomy" id="231223"/>
    <lineage>
        <taxon>Eukaryota</taxon>
        <taxon>Metazoa</taxon>
        <taxon>Spiralia</taxon>
        <taxon>Lophotrochozoa</taxon>
        <taxon>Mollusca</taxon>
        <taxon>Gastropoda</taxon>
        <taxon>Heterobranchia</taxon>
        <taxon>Euthyneura</taxon>
        <taxon>Panpulmonata</taxon>
        <taxon>Sacoglossa</taxon>
        <taxon>Placobranchoidea</taxon>
        <taxon>Plakobranchidae</taxon>
        <taxon>Elysia</taxon>
    </lineage>
</organism>